<feature type="transmembrane region" description="Helical" evidence="6">
    <location>
        <begin position="420"/>
        <end position="441"/>
    </location>
</feature>
<feature type="transmembrane region" description="Helical" evidence="6">
    <location>
        <begin position="53"/>
        <end position="76"/>
    </location>
</feature>
<dbReference type="OrthoDB" id="7056428at2"/>
<dbReference type="GO" id="GO:0005886">
    <property type="term" value="C:plasma membrane"/>
    <property type="evidence" value="ECO:0007669"/>
    <property type="project" value="UniProtKB-SubCell"/>
</dbReference>
<dbReference type="PROSITE" id="PS50928">
    <property type="entry name" value="ABC_TM1"/>
    <property type="match status" value="2"/>
</dbReference>
<dbReference type="PATRIC" id="fig|1315976.3.peg.1521"/>
<proteinExistence type="inferred from homology"/>
<evidence type="ECO:0000313" key="9">
    <source>
        <dbReference type="Proteomes" id="UP000014012"/>
    </source>
</evidence>
<accession>R8ARS0</accession>
<sequence>MSDQSLKSPSLYVDTRVDAANASVIPPVTASHSLWLRWQKLRAASGPDQRLQLLLLIGGIALLTMAVLLPLLSMLLNSVRDAQGNWTGLRYFAEYLQSPNLLQSVKNTLWLGLVLTVSVITLAFSYAYALTRTCMPWKGFFRLIGLLPILMPSLLPAISLMYWFGNQGIARGLLGEQSIYGALGIAIGLGFWCFPHALMILTTALGHSDARQYEAARVLGASPWRTFVTVTLSQARYGLLSAAIAVFTLSICDFGVAKVIGGNFSVLATDIYRQVIGMQNFTLGAVASVLLLLPALLSFALEHRLRSRQQEQASTRSVPYIPQPHPVRDTLAFIWCATIALLFIALAGMAIYGSLIRFWPYDLSLTFANYDFDSGSVYGWLPFLNTLKLGFLTALAGTLILTLLAWAQEKGRHFAPLRQVLHLLAMLSLAVPGMVLGLGYSAFFNHPANPLNLLYGTLPLLVLCCVMHYYTVGHMTLLTSLKQLPRELEQVASSLRIPAWKAFWRVTLPVCLPALLEVFIYLFVNAMTTTSAVIFLYAGDSIPASVAVLNMEDSGNTAAAAAMATLILLAAAGVKLLEHLASRALLQRTQRWRQHA</sequence>
<evidence type="ECO:0000259" key="7">
    <source>
        <dbReference type="PROSITE" id="PS50928"/>
    </source>
</evidence>
<dbReference type="GO" id="GO:0055085">
    <property type="term" value="P:transmembrane transport"/>
    <property type="evidence" value="ECO:0007669"/>
    <property type="project" value="InterPro"/>
</dbReference>
<reference evidence="8 9" key="1">
    <citation type="journal article" date="2013" name="Genome Announc.">
        <title>Genome Sequence of Plesiomonas shigelloides Strain 302-73 (Serotype O1).</title>
        <authorList>
            <person name="Pique N."/>
            <person name="Aquilini E."/>
            <person name="Alioto T."/>
            <person name="Minana-Galbis D."/>
            <person name="Tomas J.M."/>
        </authorList>
    </citation>
    <scope>NUCLEOTIDE SEQUENCE [LARGE SCALE GENOMIC DNA]</scope>
    <source>
        <strain evidence="8 9">302-73</strain>
    </source>
</reference>
<dbReference type="HOGENOM" id="CLU_021838_1_2_6"/>
<feature type="domain" description="ABC transmembrane type-1" evidence="7">
    <location>
        <begin position="383"/>
        <end position="578"/>
    </location>
</feature>
<dbReference type="InterPro" id="IPR000515">
    <property type="entry name" value="MetI-like"/>
</dbReference>
<organism evidence="8 9">
    <name type="scientific">Plesiomonas shigelloides 302-73</name>
    <dbReference type="NCBI Taxonomy" id="1315976"/>
    <lineage>
        <taxon>Bacteria</taxon>
        <taxon>Pseudomonadati</taxon>
        <taxon>Pseudomonadota</taxon>
        <taxon>Gammaproteobacteria</taxon>
        <taxon>Enterobacterales</taxon>
        <taxon>Enterobacteriaceae</taxon>
        <taxon>Plesiomonas</taxon>
    </lineage>
</organism>
<feature type="transmembrane region" description="Helical" evidence="6">
    <location>
        <begin position="140"/>
        <end position="164"/>
    </location>
</feature>
<name>R8ARS0_PLESH</name>
<dbReference type="PANTHER" id="PTHR43496:SF1">
    <property type="entry name" value="POLYGALACTURONAN_RHAMNOGALACTURONAN TRANSPORT SYSTEM PERMEASE PROTEIN YTEP"/>
    <property type="match status" value="1"/>
</dbReference>
<feature type="transmembrane region" description="Helical" evidence="6">
    <location>
        <begin position="332"/>
        <end position="355"/>
    </location>
</feature>
<feature type="transmembrane region" description="Helical" evidence="6">
    <location>
        <begin position="237"/>
        <end position="261"/>
    </location>
</feature>
<feature type="transmembrane region" description="Helical" evidence="6">
    <location>
        <begin position="281"/>
        <end position="301"/>
    </location>
</feature>
<keyword evidence="4 6" id="KW-1133">Transmembrane helix</keyword>
<dbReference type="InterPro" id="IPR035906">
    <property type="entry name" value="MetI-like_sf"/>
</dbReference>
<keyword evidence="3 6" id="KW-0812">Transmembrane</keyword>
<dbReference type="NCBIfam" id="TIGR03262">
    <property type="entry name" value="PhnU2"/>
    <property type="match status" value="1"/>
</dbReference>
<dbReference type="EMBL" id="AQQO01000047">
    <property type="protein sequence ID" value="EON89019.1"/>
    <property type="molecule type" value="Genomic_DNA"/>
</dbReference>
<dbReference type="SUPFAM" id="SSF161098">
    <property type="entry name" value="MetI-like"/>
    <property type="match status" value="2"/>
</dbReference>
<feature type="transmembrane region" description="Helical" evidence="6">
    <location>
        <begin position="518"/>
        <end position="538"/>
    </location>
</feature>
<evidence type="ECO:0000313" key="8">
    <source>
        <dbReference type="EMBL" id="EON89019.1"/>
    </source>
</evidence>
<feature type="transmembrane region" description="Helical" evidence="6">
    <location>
        <begin position="558"/>
        <end position="577"/>
    </location>
</feature>
<dbReference type="RefSeq" id="WP_010863168.1">
    <property type="nucleotide sequence ID" value="NZ_KB944508.1"/>
</dbReference>
<feature type="transmembrane region" description="Helical" evidence="6">
    <location>
        <begin position="453"/>
        <end position="472"/>
    </location>
</feature>
<keyword evidence="2" id="KW-0997">Cell inner membrane</keyword>
<gene>
    <name evidence="8" type="ORF">PLESHI_07725</name>
</gene>
<evidence type="ECO:0000256" key="3">
    <source>
        <dbReference type="ARBA" id="ARBA00022692"/>
    </source>
</evidence>
<evidence type="ECO:0000256" key="4">
    <source>
        <dbReference type="ARBA" id="ARBA00022989"/>
    </source>
</evidence>
<dbReference type="InterPro" id="IPR017664">
    <property type="entry name" value="AminoethylPonate_ABC_perm-1"/>
</dbReference>
<dbReference type="Proteomes" id="UP000014012">
    <property type="component" value="Unassembled WGS sequence"/>
</dbReference>
<evidence type="ECO:0000256" key="1">
    <source>
        <dbReference type="ARBA" id="ARBA00004429"/>
    </source>
</evidence>
<keyword evidence="6" id="KW-0813">Transport</keyword>
<comment type="subcellular location">
    <subcellularLocation>
        <location evidence="1">Cell inner membrane</location>
        <topology evidence="1">Multi-pass membrane protein</topology>
    </subcellularLocation>
    <subcellularLocation>
        <location evidence="6">Cell membrane</location>
        <topology evidence="6">Multi-pass membrane protein</topology>
    </subcellularLocation>
</comment>
<keyword evidence="5 6" id="KW-0472">Membrane</keyword>
<feature type="transmembrane region" description="Helical" evidence="6">
    <location>
        <begin position="179"/>
        <end position="201"/>
    </location>
</feature>
<evidence type="ECO:0000256" key="2">
    <source>
        <dbReference type="ARBA" id="ARBA00022519"/>
    </source>
</evidence>
<dbReference type="AlphaFoldDB" id="R8ARS0"/>
<feature type="domain" description="ABC transmembrane type-1" evidence="7">
    <location>
        <begin position="105"/>
        <end position="302"/>
    </location>
</feature>
<comment type="similarity">
    <text evidence="6">Belongs to the binding-protein-dependent transport system permease family.</text>
</comment>
<dbReference type="Pfam" id="PF00528">
    <property type="entry name" value="BPD_transp_1"/>
    <property type="match status" value="2"/>
</dbReference>
<dbReference type="PANTHER" id="PTHR43496">
    <property type="entry name" value="PROTEIN LPLB"/>
    <property type="match status" value="1"/>
</dbReference>
<feature type="transmembrane region" description="Helical" evidence="6">
    <location>
        <begin position="109"/>
        <end position="128"/>
    </location>
</feature>
<evidence type="ECO:0000256" key="6">
    <source>
        <dbReference type="RuleBase" id="RU363032"/>
    </source>
</evidence>
<keyword evidence="9" id="KW-1185">Reference proteome</keyword>
<comment type="caution">
    <text evidence="8">The sequence shown here is derived from an EMBL/GenBank/DDBJ whole genome shotgun (WGS) entry which is preliminary data.</text>
</comment>
<feature type="transmembrane region" description="Helical" evidence="6">
    <location>
        <begin position="389"/>
        <end position="408"/>
    </location>
</feature>
<evidence type="ECO:0000256" key="5">
    <source>
        <dbReference type="ARBA" id="ARBA00023136"/>
    </source>
</evidence>
<dbReference type="CDD" id="cd06261">
    <property type="entry name" value="TM_PBP2"/>
    <property type="match status" value="2"/>
</dbReference>
<keyword evidence="2" id="KW-1003">Cell membrane</keyword>
<protein>
    <submittedName>
        <fullName evidence="8">ABC transporter permease</fullName>
    </submittedName>
</protein>
<dbReference type="Gene3D" id="1.10.3720.10">
    <property type="entry name" value="MetI-like"/>
    <property type="match status" value="2"/>
</dbReference>